<dbReference type="InterPro" id="IPR050707">
    <property type="entry name" value="HTH_MetabolicPath_Reg"/>
</dbReference>
<dbReference type="eggNOG" id="ENOG50345U6">
    <property type="taxonomic scope" value="Bacteria"/>
</dbReference>
<organism evidence="1 2">
    <name type="scientific">Comamonas testosteroni (strain DSM 14576 / KF-1)</name>
    <name type="common">Pseudomonas testosteroni</name>
    <dbReference type="NCBI Taxonomy" id="399795"/>
    <lineage>
        <taxon>Bacteria</taxon>
        <taxon>Pseudomonadati</taxon>
        <taxon>Pseudomonadota</taxon>
        <taxon>Betaproteobacteria</taxon>
        <taxon>Burkholderiales</taxon>
        <taxon>Comamonadaceae</taxon>
        <taxon>Comamonas</taxon>
    </lineage>
</organism>
<dbReference type="PANTHER" id="PTHR30136:SF35">
    <property type="entry name" value="HTH-TYPE TRANSCRIPTIONAL REGULATOR RV1719"/>
    <property type="match status" value="1"/>
</dbReference>
<name>B7WXT4_COMTK</name>
<accession>B7WXT4</accession>
<dbReference type="EMBL" id="AAUJ02000001">
    <property type="protein sequence ID" value="EED67936.1"/>
    <property type="molecule type" value="Genomic_DNA"/>
</dbReference>
<gene>
    <name evidence="1" type="ORF">CtesDRAFT_PD2882</name>
</gene>
<dbReference type="GO" id="GO:0003700">
    <property type="term" value="F:DNA-binding transcription factor activity"/>
    <property type="evidence" value="ECO:0007669"/>
    <property type="project" value="TreeGrafter"/>
</dbReference>
<dbReference type="GO" id="GO:0045892">
    <property type="term" value="P:negative regulation of DNA-templated transcription"/>
    <property type="evidence" value="ECO:0007669"/>
    <property type="project" value="TreeGrafter"/>
</dbReference>
<dbReference type="OrthoDB" id="8796570at2"/>
<dbReference type="PANTHER" id="PTHR30136">
    <property type="entry name" value="HELIX-TURN-HELIX TRANSCRIPTIONAL REGULATOR, ICLR FAMILY"/>
    <property type="match status" value="1"/>
</dbReference>
<dbReference type="RefSeq" id="WP_003055953.1">
    <property type="nucleotide sequence ID" value="NZ_AAUJ02000001.1"/>
</dbReference>
<sequence length="102" mass="11188">MSSTPAATKSAQPVLTVLEALCGFAEQGASNKDLADACKTTAVAITRATQTLIAHGWCRKSEETGRFYPTAQFTRLTFKVADSFERAQRRLDDRRHAMTSGY</sequence>
<dbReference type="SUPFAM" id="SSF46785">
    <property type="entry name" value="Winged helix' DNA-binding domain"/>
    <property type="match status" value="1"/>
</dbReference>
<comment type="caution">
    <text evidence="1">The sequence shown here is derived from an EMBL/GenBank/DDBJ whole genome shotgun (WGS) entry which is preliminary data.</text>
</comment>
<evidence type="ECO:0000313" key="2">
    <source>
        <dbReference type="Proteomes" id="UP000003039"/>
    </source>
</evidence>
<dbReference type="InterPro" id="IPR036388">
    <property type="entry name" value="WH-like_DNA-bd_sf"/>
</dbReference>
<dbReference type="AlphaFoldDB" id="B7WXT4"/>
<reference evidence="1 2" key="1">
    <citation type="journal article" date="2004" name="Appl. Environ. Microbiol.">
        <title>Mineralization of individual congeners of linear alkylbenzenesulfonate by defined pairs of heterotrophic bacteria.</title>
        <authorList>
            <person name="Schleheck D."/>
            <person name="Knepper T.P."/>
            <person name="Fischer K."/>
            <person name="Cook A.M."/>
        </authorList>
    </citation>
    <scope>NUCLEOTIDE SEQUENCE [LARGE SCALE GENOMIC DNA]</scope>
    <source>
        <strain evidence="2">DSM 14576 / KF-1</strain>
    </source>
</reference>
<dbReference type="Proteomes" id="UP000003039">
    <property type="component" value="Unassembled WGS sequence"/>
</dbReference>
<proteinExistence type="predicted"/>
<dbReference type="InterPro" id="IPR036390">
    <property type="entry name" value="WH_DNA-bd_sf"/>
</dbReference>
<dbReference type="GO" id="GO:0003677">
    <property type="term" value="F:DNA binding"/>
    <property type="evidence" value="ECO:0007669"/>
    <property type="project" value="TreeGrafter"/>
</dbReference>
<protein>
    <submittedName>
        <fullName evidence="1">Transcriptional regulator, IclR family</fullName>
    </submittedName>
</protein>
<evidence type="ECO:0000313" key="1">
    <source>
        <dbReference type="EMBL" id="EED67936.1"/>
    </source>
</evidence>
<dbReference type="Gene3D" id="1.10.10.10">
    <property type="entry name" value="Winged helix-like DNA-binding domain superfamily/Winged helix DNA-binding domain"/>
    <property type="match status" value="1"/>
</dbReference>